<evidence type="ECO:0000313" key="2">
    <source>
        <dbReference type="EMBL" id="KAF6824953.1"/>
    </source>
</evidence>
<feature type="region of interest" description="Disordered" evidence="1">
    <location>
        <begin position="135"/>
        <end position="166"/>
    </location>
</feature>
<evidence type="ECO:0000313" key="3">
    <source>
        <dbReference type="Proteomes" id="UP000654918"/>
    </source>
</evidence>
<gene>
    <name evidence="2" type="ORF">CPLU01_10553</name>
</gene>
<evidence type="ECO:0000256" key="1">
    <source>
        <dbReference type="SAM" id="MobiDB-lite"/>
    </source>
</evidence>
<reference evidence="2" key="1">
    <citation type="journal article" date="2020" name="Phytopathology">
        <title>Genome Sequence Resources of Colletotrichum truncatum, C. plurivorum, C. musicola, and C. sojae: Four Species Pathogenic to Soybean (Glycine max).</title>
        <authorList>
            <person name="Rogerio F."/>
            <person name="Boufleur T.R."/>
            <person name="Ciampi-Guillardi M."/>
            <person name="Sukno S.A."/>
            <person name="Thon M.R."/>
            <person name="Massola Junior N.S."/>
            <person name="Baroncelli R."/>
        </authorList>
    </citation>
    <scope>NUCLEOTIDE SEQUENCE</scope>
    <source>
        <strain evidence="2">LFN00145</strain>
    </source>
</reference>
<name>A0A8H6K575_9PEZI</name>
<dbReference type="Proteomes" id="UP000654918">
    <property type="component" value="Unassembled WGS sequence"/>
</dbReference>
<proteinExistence type="predicted"/>
<feature type="region of interest" description="Disordered" evidence="1">
    <location>
        <begin position="1"/>
        <end position="110"/>
    </location>
</feature>
<comment type="caution">
    <text evidence="2">The sequence shown here is derived from an EMBL/GenBank/DDBJ whole genome shotgun (WGS) entry which is preliminary data.</text>
</comment>
<dbReference type="EMBL" id="WIGO01000183">
    <property type="protein sequence ID" value="KAF6824953.1"/>
    <property type="molecule type" value="Genomic_DNA"/>
</dbReference>
<organism evidence="2 3">
    <name type="scientific">Colletotrichum plurivorum</name>
    <dbReference type="NCBI Taxonomy" id="2175906"/>
    <lineage>
        <taxon>Eukaryota</taxon>
        <taxon>Fungi</taxon>
        <taxon>Dikarya</taxon>
        <taxon>Ascomycota</taxon>
        <taxon>Pezizomycotina</taxon>
        <taxon>Sordariomycetes</taxon>
        <taxon>Hypocreomycetidae</taxon>
        <taxon>Glomerellales</taxon>
        <taxon>Glomerellaceae</taxon>
        <taxon>Colletotrichum</taxon>
        <taxon>Colletotrichum orchidearum species complex</taxon>
    </lineage>
</organism>
<sequence length="166" mass="16510">MSAQSSNKAPSAGTKVQPGASAPATSEPTGPIPSGSLAAESARGGGAFASNAGVDSSSGTGAAPGSGTSSVPGQAGTAPTYVNNQYIRDQSGPHGKNITEGFDAKDTKDGVQEAFKSEVGGENDPGRAAERHFQLSQTKGARDAGPRQTETGGQTVYENLKSDVQA</sequence>
<accession>A0A8H6K575</accession>
<dbReference type="AlphaFoldDB" id="A0A8H6K575"/>
<feature type="compositionally biased region" description="Low complexity" evidence="1">
    <location>
        <begin position="56"/>
        <end position="73"/>
    </location>
</feature>
<feature type="compositionally biased region" description="Polar residues" evidence="1">
    <location>
        <begin position="148"/>
        <end position="166"/>
    </location>
</feature>
<keyword evidence="3" id="KW-1185">Reference proteome</keyword>
<protein>
    <submittedName>
        <fullName evidence="2">Uncharacterized protein</fullName>
    </submittedName>
</protein>